<comment type="caution">
    <text evidence="1">The sequence shown here is derived from an EMBL/GenBank/DDBJ whole genome shotgun (WGS) entry which is preliminary data.</text>
</comment>
<dbReference type="AlphaFoldDB" id="A0A5B1CFX8"/>
<dbReference type="Proteomes" id="UP000322699">
    <property type="component" value="Unassembled WGS sequence"/>
</dbReference>
<sequence length="62" mass="7181">MWVNLRAMPTRLNNQQTLYGVGRFPRRTSELRPLRGGGEKLRAPDKLPHLVMRTNSNDLSYT</sequence>
<accession>A0A5B1CFX8</accession>
<keyword evidence="2" id="KW-1185">Reference proteome</keyword>
<organism evidence="1 2">
    <name type="scientific">Rubripirellula obstinata</name>
    <dbReference type="NCBI Taxonomy" id="406547"/>
    <lineage>
        <taxon>Bacteria</taxon>
        <taxon>Pseudomonadati</taxon>
        <taxon>Planctomycetota</taxon>
        <taxon>Planctomycetia</taxon>
        <taxon>Pirellulales</taxon>
        <taxon>Pirellulaceae</taxon>
        <taxon>Rubripirellula</taxon>
    </lineage>
</organism>
<dbReference type="EMBL" id="VRLW01000001">
    <property type="protein sequence ID" value="KAA1258413.1"/>
    <property type="molecule type" value="Genomic_DNA"/>
</dbReference>
<proteinExistence type="predicted"/>
<protein>
    <submittedName>
        <fullName evidence="1">Uncharacterized protein</fullName>
    </submittedName>
</protein>
<reference evidence="1 2" key="1">
    <citation type="submission" date="2019-08" db="EMBL/GenBank/DDBJ databases">
        <title>Deep-cultivation of Planctomycetes and their phenomic and genomic characterization uncovers novel biology.</title>
        <authorList>
            <person name="Wiegand S."/>
            <person name="Jogler M."/>
            <person name="Boedeker C."/>
            <person name="Pinto D."/>
            <person name="Vollmers J."/>
            <person name="Rivas-Marin E."/>
            <person name="Kohn T."/>
            <person name="Peeters S.H."/>
            <person name="Heuer A."/>
            <person name="Rast P."/>
            <person name="Oberbeckmann S."/>
            <person name="Bunk B."/>
            <person name="Jeske O."/>
            <person name="Meyerdierks A."/>
            <person name="Storesund J.E."/>
            <person name="Kallscheuer N."/>
            <person name="Luecker S."/>
            <person name="Lage O.M."/>
            <person name="Pohl T."/>
            <person name="Merkel B.J."/>
            <person name="Hornburger P."/>
            <person name="Mueller R.-W."/>
            <person name="Bruemmer F."/>
            <person name="Labrenz M."/>
            <person name="Spormann A.M."/>
            <person name="Op Den Camp H."/>
            <person name="Overmann J."/>
            <person name="Amann R."/>
            <person name="Jetten M.S.M."/>
            <person name="Mascher T."/>
            <person name="Medema M.H."/>
            <person name="Devos D.P."/>
            <person name="Kaster A.-K."/>
            <person name="Ovreas L."/>
            <person name="Rohde M."/>
            <person name="Galperin M.Y."/>
            <person name="Jogler C."/>
        </authorList>
    </citation>
    <scope>NUCLEOTIDE SEQUENCE [LARGE SCALE GENOMIC DNA]</scope>
    <source>
        <strain evidence="1 2">LF1</strain>
    </source>
</reference>
<evidence type="ECO:0000313" key="2">
    <source>
        <dbReference type="Proteomes" id="UP000322699"/>
    </source>
</evidence>
<evidence type="ECO:0000313" key="1">
    <source>
        <dbReference type="EMBL" id="KAA1258413.1"/>
    </source>
</evidence>
<gene>
    <name evidence="1" type="ORF">LF1_09320</name>
</gene>
<name>A0A5B1CFX8_9BACT</name>